<keyword evidence="2" id="KW-0067">ATP-binding</keyword>
<keyword evidence="5" id="KW-1185">Reference proteome</keyword>
<evidence type="ECO:0000256" key="3">
    <source>
        <dbReference type="NCBIfam" id="TIGR00152"/>
    </source>
</evidence>
<dbReference type="EC" id="2.7.1.24" evidence="3"/>
<gene>
    <name evidence="4" type="primary">coaE</name>
    <name evidence="4" type="ORF">WG616_00350</name>
</gene>
<dbReference type="InterPro" id="IPR001977">
    <property type="entry name" value="Depp_CoAkinase"/>
</dbReference>
<evidence type="ECO:0000313" key="5">
    <source>
        <dbReference type="Proteomes" id="UP001460679"/>
    </source>
</evidence>
<accession>A0ABZ2RQT2</accession>
<dbReference type="EMBL" id="CP148066">
    <property type="protein sequence ID" value="WXL28473.1"/>
    <property type="molecule type" value="Genomic_DNA"/>
</dbReference>
<dbReference type="SUPFAM" id="SSF52540">
    <property type="entry name" value="P-loop containing nucleoside triphosphate hydrolases"/>
    <property type="match status" value="1"/>
</dbReference>
<name>A0ABZ2RQT2_9BACT</name>
<dbReference type="CDD" id="cd02022">
    <property type="entry name" value="DPCK"/>
    <property type="match status" value="1"/>
</dbReference>
<dbReference type="Gene3D" id="3.40.50.300">
    <property type="entry name" value="P-loop containing nucleotide triphosphate hydrolases"/>
    <property type="match status" value="1"/>
</dbReference>
<dbReference type="PROSITE" id="PS51219">
    <property type="entry name" value="DPCK"/>
    <property type="match status" value="1"/>
</dbReference>
<dbReference type="Pfam" id="PF01121">
    <property type="entry name" value="CoaE"/>
    <property type="match status" value="1"/>
</dbReference>
<dbReference type="GO" id="GO:0004140">
    <property type="term" value="F:dephospho-CoA kinase activity"/>
    <property type="evidence" value="ECO:0007669"/>
    <property type="project" value="UniProtKB-EC"/>
</dbReference>
<protein>
    <recommendedName>
        <fullName evidence="3">Dephospho-CoA kinase</fullName>
        <ecNumber evidence="3">2.7.1.24</ecNumber>
    </recommendedName>
</protein>
<keyword evidence="4" id="KW-0418">Kinase</keyword>
<sequence>MIAIIGKSGVGKTTLLNILEARGFKTFIADNYVKNIYKKGSIGYKKIQEILGDQYVNEYEVDKKALRDSIIQDYNFVDKLEKIIYPIIEDHLKNHHYDFAEVPNIYTSNGNFVPLFNKIIRIETSEKIRLKNLKKRNVNNLEKNVIDTLNKGFFNDKVVNIWCTKVTTKKFLKKIFEIFFTAS</sequence>
<dbReference type="RefSeq" id="WP_205499564.1">
    <property type="nucleotide sequence ID" value="NZ_CP148066.1"/>
</dbReference>
<keyword evidence="4" id="KW-0808">Transferase</keyword>
<evidence type="ECO:0000256" key="2">
    <source>
        <dbReference type="ARBA" id="ARBA00022840"/>
    </source>
</evidence>
<reference evidence="4" key="1">
    <citation type="submission" date="2024-03" db="EMBL/GenBank/DDBJ databases">
        <title>Complete genome sequence of Mycoplasma gypis type strain B1/T1.</title>
        <authorList>
            <person name="Spergser J."/>
        </authorList>
    </citation>
    <scope>NUCLEOTIDE SEQUENCE [LARGE SCALE GENOMIC DNA]</scope>
    <source>
        <strain evidence="4">B1/T1</strain>
    </source>
</reference>
<evidence type="ECO:0000313" key="4">
    <source>
        <dbReference type="EMBL" id="WXL28473.1"/>
    </source>
</evidence>
<dbReference type="Proteomes" id="UP001460679">
    <property type="component" value="Chromosome"/>
</dbReference>
<dbReference type="InterPro" id="IPR027417">
    <property type="entry name" value="P-loop_NTPase"/>
</dbReference>
<organism evidence="4 5">
    <name type="scientific">[Mycoplasma] gypis</name>
    <dbReference type="NCBI Taxonomy" id="92404"/>
    <lineage>
        <taxon>Bacteria</taxon>
        <taxon>Bacillati</taxon>
        <taxon>Mycoplasmatota</taxon>
        <taxon>Mycoplasmoidales</taxon>
        <taxon>Metamycoplasmataceae</taxon>
        <taxon>Metamycoplasma</taxon>
    </lineage>
</organism>
<keyword evidence="1" id="KW-0547">Nucleotide-binding</keyword>
<proteinExistence type="predicted"/>
<dbReference type="NCBIfam" id="TIGR00152">
    <property type="entry name" value="dephospho-CoA kinase"/>
    <property type="match status" value="1"/>
</dbReference>
<evidence type="ECO:0000256" key="1">
    <source>
        <dbReference type="ARBA" id="ARBA00022741"/>
    </source>
</evidence>